<proteinExistence type="predicted"/>
<dbReference type="Proteomes" id="UP000789525">
    <property type="component" value="Unassembled WGS sequence"/>
</dbReference>
<keyword evidence="2" id="KW-1185">Reference proteome</keyword>
<gene>
    <name evidence="1" type="ORF">ACOLOM_LOCUS10454</name>
</gene>
<reference evidence="1" key="1">
    <citation type="submission" date="2021-06" db="EMBL/GenBank/DDBJ databases">
        <authorList>
            <person name="Kallberg Y."/>
            <person name="Tangrot J."/>
            <person name="Rosling A."/>
        </authorList>
    </citation>
    <scope>NUCLEOTIDE SEQUENCE</scope>
    <source>
        <strain evidence="1">CL356</strain>
    </source>
</reference>
<comment type="caution">
    <text evidence="1">The sequence shown here is derived from an EMBL/GenBank/DDBJ whole genome shotgun (WGS) entry which is preliminary data.</text>
</comment>
<feature type="non-terminal residue" evidence="1">
    <location>
        <position position="1"/>
    </location>
</feature>
<sequence>PVPSYAPSIIILALVVLSFLFASQDAMSSGVIYMFQHLADHPEILAKIREEQKAIRGGDYSKPMTLQQVDEMVYLRAVIKESLRLKPPVPYKTTKAFPISGDYTVPANSMVVPSLYPSLHDPNVYPDPHLFLPERWLDANSPANTNPKNYLVFGAGPHRCIGVEYTNINMACVMGNAAALMNWEHITTKDSEEVQMIATIFPKDGCLLKFEPRTEA</sequence>
<dbReference type="EMBL" id="CAJVPT010033793">
    <property type="protein sequence ID" value="CAG8705974.1"/>
    <property type="molecule type" value="Genomic_DNA"/>
</dbReference>
<evidence type="ECO:0000313" key="2">
    <source>
        <dbReference type="Proteomes" id="UP000789525"/>
    </source>
</evidence>
<protein>
    <submittedName>
        <fullName evidence="1">364_t:CDS:1</fullName>
    </submittedName>
</protein>
<name>A0ACA9PFC6_9GLOM</name>
<organism evidence="1 2">
    <name type="scientific">Acaulospora colombiana</name>
    <dbReference type="NCBI Taxonomy" id="27376"/>
    <lineage>
        <taxon>Eukaryota</taxon>
        <taxon>Fungi</taxon>
        <taxon>Fungi incertae sedis</taxon>
        <taxon>Mucoromycota</taxon>
        <taxon>Glomeromycotina</taxon>
        <taxon>Glomeromycetes</taxon>
        <taxon>Diversisporales</taxon>
        <taxon>Acaulosporaceae</taxon>
        <taxon>Acaulospora</taxon>
    </lineage>
</organism>
<accession>A0ACA9PFC6</accession>
<evidence type="ECO:0000313" key="1">
    <source>
        <dbReference type="EMBL" id="CAG8705974.1"/>
    </source>
</evidence>